<dbReference type="AlphaFoldDB" id="A0A0W0FGH9"/>
<dbReference type="eggNOG" id="ENOG502S9TZ">
    <property type="taxonomic scope" value="Eukaryota"/>
</dbReference>
<name>A0A0W0FGH9_MONRR</name>
<sequence length="342" mass="39394">MSEAIVPLYRSYLRAVKRLPHQRLRDFFRIKASEDLKAIRDTKNTPLQQRKIKRVSRQVRKIEAACNGSTDAFDHVLDLAYGRKGKLRWEIMQPLLIDPSKPIPSPIIKSVPKSRPPVYSKELTVLHTSVYSRRTKVLPLQHLSFPPTLSPRAEPSSEEARTLGPLSKRREVNTRWRYFVQEWKKIYPPLDVIVRDATNGSESSSRAAVSQANIRDVGFQGQHLLEEIEALVGPSYHSRPAPRRGEESTPSGRERLPRWLRRRYQALLARLPALVYTHNPSKSTGKYSVELSTNAISNRTRDQPCRQPELDTENLAWYQKSLAQKYVIPSQSEYDAYMQSRS</sequence>
<evidence type="ECO:0000259" key="2">
    <source>
        <dbReference type="Pfam" id="PF20263"/>
    </source>
</evidence>
<dbReference type="EMBL" id="LATX01001990">
    <property type="protein sequence ID" value="KTB35395.1"/>
    <property type="molecule type" value="Genomic_DNA"/>
</dbReference>
<dbReference type="Proteomes" id="UP000054988">
    <property type="component" value="Unassembled WGS sequence"/>
</dbReference>
<reference evidence="3 4" key="1">
    <citation type="submission" date="2015-12" db="EMBL/GenBank/DDBJ databases">
        <title>Draft genome sequence of Moniliophthora roreri, the causal agent of frosty pod rot of cacao.</title>
        <authorList>
            <person name="Aime M.C."/>
            <person name="Diaz-Valderrama J.R."/>
            <person name="Kijpornyongpan T."/>
            <person name="Phillips-Mora W."/>
        </authorList>
    </citation>
    <scope>NUCLEOTIDE SEQUENCE [LARGE SCALE GENOMIC DNA]</scope>
    <source>
        <strain evidence="3 4">MCA 2952</strain>
    </source>
</reference>
<gene>
    <name evidence="3" type="ORF">WG66_11993</name>
</gene>
<dbReference type="Pfam" id="PF20263">
    <property type="entry name" value="LYRM2-like"/>
    <property type="match status" value="1"/>
</dbReference>
<evidence type="ECO:0000313" key="3">
    <source>
        <dbReference type="EMBL" id="KTB35395.1"/>
    </source>
</evidence>
<proteinExistence type="predicted"/>
<organism evidence="3 4">
    <name type="scientific">Moniliophthora roreri</name>
    <name type="common">Frosty pod rot fungus</name>
    <name type="synonym">Monilia roreri</name>
    <dbReference type="NCBI Taxonomy" id="221103"/>
    <lineage>
        <taxon>Eukaryota</taxon>
        <taxon>Fungi</taxon>
        <taxon>Dikarya</taxon>
        <taxon>Basidiomycota</taxon>
        <taxon>Agaricomycotina</taxon>
        <taxon>Agaricomycetes</taxon>
        <taxon>Agaricomycetidae</taxon>
        <taxon>Agaricales</taxon>
        <taxon>Marasmiineae</taxon>
        <taxon>Marasmiaceae</taxon>
        <taxon>Moniliophthora</taxon>
    </lineage>
</organism>
<comment type="caution">
    <text evidence="3">The sequence shown here is derived from an EMBL/GenBank/DDBJ whole genome shotgun (WGS) entry which is preliminary data.</text>
</comment>
<dbReference type="InterPro" id="IPR046896">
    <property type="entry name" value="Cup1-like_N"/>
</dbReference>
<feature type="region of interest" description="Disordered" evidence="1">
    <location>
        <begin position="235"/>
        <end position="255"/>
    </location>
</feature>
<feature type="domain" description="LYR motif-containing protein Cup1-like N-terminal" evidence="2">
    <location>
        <begin position="8"/>
        <end position="92"/>
    </location>
</feature>
<evidence type="ECO:0000313" key="4">
    <source>
        <dbReference type="Proteomes" id="UP000054988"/>
    </source>
</evidence>
<feature type="compositionally biased region" description="Basic and acidic residues" evidence="1">
    <location>
        <begin position="243"/>
        <end position="255"/>
    </location>
</feature>
<protein>
    <recommendedName>
        <fullName evidence="2">LYR motif-containing protein Cup1-like N-terminal domain-containing protein</fullName>
    </recommendedName>
</protein>
<evidence type="ECO:0000256" key="1">
    <source>
        <dbReference type="SAM" id="MobiDB-lite"/>
    </source>
</evidence>
<accession>A0A0W0FGH9</accession>